<name>A0AAD2GV79_9AGAR</name>
<evidence type="ECO:0000313" key="3">
    <source>
        <dbReference type="Proteomes" id="UP001295794"/>
    </source>
</evidence>
<feature type="region of interest" description="Disordered" evidence="1">
    <location>
        <begin position="12"/>
        <end position="40"/>
    </location>
</feature>
<organism evidence="2 3">
    <name type="scientific">Mycena citricolor</name>
    <dbReference type="NCBI Taxonomy" id="2018698"/>
    <lineage>
        <taxon>Eukaryota</taxon>
        <taxon>Fungi</taxon>
        <taxon>Dikarya</taxon>
        <taxon>Basidiomycota</taxon>
        <taxon>Agaricomycotina</taxon>
        <taxon>Agaricomycetes</taxon>
        <taxon>Agaricomycetidae</taxon>
        <taxon>Agaricales</taxon>
        <taxon>Marasmiineae</taxon>
        <taxon>Mycenaceae</taxon>
        <taxon>Mycena</taxon>
    </lineage>
</organism>
<proteinExistence type="predicted"/>
<evidence type="ECO:0000256" key="1">
    <source>
        <dbReference type="SAM" id="MobiDB-lite"/>
    </source>
</evidence>
<dbReference type="AlphaFoldDB" id="A0AAD2GV79"/>
<dbReference type="Proteomes" id="UP001295794">
    <property type="component" value="Unassembled WGS sequence"/>
</dbReference>
<gene>
    <name evidence="2" type="ORF">MYCIT1_LOCUS4737</name>
</gene>
<comment type="caution">
    <text evidence="2">The sequence shown here is derived from an EMBL/GenBank/DDBJ whole genome shotgun (WGS) entry which is preliminary data.</text>
</comment>
<reference evidence="2" key="1">
    <citation type="submission" date="2023-11" db="EMBL/GenBank/DDBJ databases">
        <authorList>
            <person name="De Vega J J."/>
            <person name="De Vega J J."/>
        </authorList>
    </citation>
    <scope>NUCLEOTIDE SEQUENCE</scope>
</reference>
<accession>A0AAD2GV79</accession>
<keyword evidence="3" id="KW-1185">Reference proteome</keyword>
<evidence type="ECO:0000313" key="2">
    <source>
        <dbReference type="EMBL" id="CAK5264508.1"/>
    </source>
</evidence>
<protein>
    <submittedName>
        <fullName evidence="2">Uncharacterized protein</fullName>
    </submittedName>
</protein>
<sequence>MRLQTPKKAFLPRASPFSSMSGDISTADCRSASSSTTPGKPKWILMQSNAVKEVWGGSMVACWYSILVFGGGGTGRVVGSGVGWGNPAEDSVTWSLWDGGITGVSVPARCVRICDRSAAL</sequence>
<feature type="non-terminal residue" evidence="2">
    <location>
        <position position="1"/>
    </location>
</feature>
<dbReference type="EMBL" id="CAVNYO010000058">
    <property type="protein sequence ID" value="CAK5264508.1"/>
    <property type="molecule type" value="Genomic_DNA"/>
</dbReference>